<dbReference type="AlphaFoldDB" id="A0AAE4FV46"/>
<proteinExistence type="predicted"/>
<keyword evidence="1" id="KW-0812">Transmembrane</keyword>
<organism evidence="2 3">
    <name type="scientific">Pseudocalidococcus azoricus BACA0444</name>
    <dbReference type="NCBI Taxonomy" id="2918990"/>
    <lineage>
        <taxon>Bacteria</taxon>
        <taxon>Bacillati</taxon>
        <taxon>Cyanobacteriota</taxon>
        <taxon>Cyanophyceae</taxon>
        <taxon>Acaryochloridales</taxon>
        <taxon>Thermosynechococcaceae</taxon>
        <taxon>Pseudocalidococcus</taxon>
        <taxon>Pseudocalidococcus azoricus</taxon>
    </lineage>
</organism>
<comment type="caution">
    <text evidence="2">The sequence shown here is derived from an EMBL/GenBank/DDBJ whole genome shotgun (WGS) entry which is preliminary data.</text>
</comment>
<keyword evidence="1" id="KW-0472">Membrane</keyword>
<gene>
    <name evidence="2" type="ORF">RIF25_15040</name>
</gene>
<keyword evidence="3" id="KW-1185">Reference proteome</keyword>
<dbReference type="Proteomes" id="UP001268256">
    <property type="component" value="Unassembled WGS sequence"/>
</dbReference>
<evidence type="ECO:0000256" key="1">
    <source>
        <dbReference type="SAM" id="Phobius"/>
    </source>
</evidence>
<feature type="transmembrane region" description="Helical" evidence="1">
    <location>
        <begin position="96"/>
        <end position="117"/>
    </location>
</feature>
<protein>
    <submittedName>
        <fullName evidence="2">Uncharacterized protein</fullName>
    </submittedName>
</protein>
<sequence length="134" mass="15426">MPTSPSLDRSAPARFQANLQQFQQDVAQFQRGTQQFQTDVRQLQAEIQTEMANIRSHVAPLRHLAPPTHPQSRHNPQLNQAQQAALSQFLDRGSRLWYWTSHGLIFIGTFVIGNAILHPFEPWLRAWIDHLLGR</sequence>
<evidence type="ECO:0000313" key="2">
    <source>
        <dbReference type="EMBL" id="MDS3862117.1"/>
    </source>
</evidence>
<name>A0AAE4FV46_9CYAN</name>
<evidence type="ECO:0000313" key="3">
    <source>
        <dbReference type="Proteomes" id="UP001268256"/>
    </source>
</evidence>
<reference evidence="3" key="1">
    <citation type="submission" date="2023-07" db="EMBL/GenBank/DDBJ databases">
        <authorList>
            <person name="Luz R."/>
            <person name="Cordeiro R."/>
            <person name="Fonseca A."/>
            <person name="Goncalves V."/>
        </authorList>
    </citation>
    <scope>NUCLEOTIDE SEQUENCE [LARGE SCALE GENOMIC DNA]</scope>
    <source>
        <strain evidence="3">BACA0444</strain>
    </source>
</reference>
<dbReference type="EMBL" id="JAVMIP010000022">
    <property type="protein sequence ID" value="MDS3862117.1"/>
    <property type="molecule type" value="Genomic_DNA"/>
</dbReference>
<accession>A0AAE4FV46</accession>
<keyword evidence="1" id="KW-1133">Transmembrane helix</keyword>
<dbReference type="RefSeq" id="WP_322879329.1">
    <property type="nucleotide sequence ID" value="NZ_JAVMIP010000022.1"/>
</dbReference>